<evidence type="ECO:0000256" key="2">
    <source>
        <dbReference type="SAM" id="MobiDB-lite"/>
    </source>
</evidence>
<keyword evidence="5" id="KW-1185">Reference proteome</keyword>
<dbReference type="PANTHER" id="PTHR35340">
    <property type="entry name" value="PQQ ENZYME REPEAT PROTEIN-RELATED"/>
    <property type="match status" value="1"/>
</dbReference>
<keyword evidence="3" id="KW-1133">Transmembrane helix</keyword>
<dbReference type="InterPro" id="IPR039535">
    <property type="entry name" value="ASST-like"/>
</dbReference>
<proteinExistence type="predicted"/>
<sequence>MPWTLPLGAINALAQFNPRYIPSDNHFQYTTDSYSELWPWRSYRTSPHMPPHMNITRYDDNLADGYIFLTPYDDKVKDGVHEEGTGFVMTTEGDLVFTPPSSFDGFCEDWLSGMTDFRKQEYRGKKYLTYWNGCNTHGAHWGHRWGRVTFIDQDYNNFTINPDLKINSLDDANEGQIDVHEHHMTDDDTMVVSSYNNTPYDLSPLGGPRDSWVVDSCFFEVDIATEEVLFEWCALNHVPLKNSRLMSHNPHGTKNNPYDWFHINAVQKIGKNYLISSRHHFAAYMISGEDGSVLWRLDGEDGGDFGSIPANFRLQHHVRAQNISDDGLTITMFNNHGRRPTLALGFWLPLPPDPKNPPVLVRRLEVRDDPVHAATQGSFQMDIGKGHAFVGYGKVPLAREFGPVKPGEVNAKLLWEGRFGYNGAAMSYRGYKMPWHATPKDWDPVILVEKTRLQRKGYLKVFVSWNGATDVGAYAVFAGDDEASMQSVGVVKKKGFETVFHVENATCVQLGAIRDGKIIRGSNLACVNPDDAFHSEIEDASTEQDQLENFDLQAGAEDKHNATMMSEVDELQAEKEQLEAEKHQLEAETEKLEAETKKLEAETDELQAHMNELEDELQAGAWTSYRLFAEVACGVVAIVAVTWAYILWRERRQANFQEDKYEPSSFGLGGFGLRVKKQRTPSIWVHHASVDEAQMKGVGDEDDDDGPGSGATTSRTPFLRQVTDR</sequence>
<protein>
    <recommendedName>
        <fullName evidence="6">ASST-domain-containing protein</fullName>
    </recommendedName>
</protein>
<feature type="coiled-coil region" evidence="1">
    <location>
        <begin position="561"/>
        <end position="619"/>
    </location>
</feature>
<evidence type="ECO:0008006" key="6">
    <source>
        <dbReference type="Google" id="ProtNLM"/>
    </source>
</evidence>
<accession>A0AAJ0DFS8</accession>
<keyword evidence="3" id="KW-0812">Transmembrane</keyword>
<keyword evidence="3" id="KW-0472">Membrane</keyword>
<dbReference type="InterPro" id="IPR053143">
    <property type="entry name" value="Arylsulfate_ST"/>
</dbReference>
<evidence type="ECO:0000313" key="5">
    <source>
        <dbReference type="Proteomes" id="UP001271007"/>
    </source>
</evidence>
<organism evidence="4 5">
    <name type="scientific">Extremus antarcticus</name>
    <dbReference type="NCBI Taxonomy" id="702011"/>
    <lineage>
        <taxon>Eukaryota</taxon>
        <taxon>Fungi</taxon>
        <taxon>Dikarya</taxon>
        <taxon>Ascomycota</taxon>
        <taxon>Pezizomycotina</taxon>
        <taxon>Dothideomycetes</taxon>
        <taxon>Dothideomycetidae</taxon>
        <taxon>Mycosphaerellales</taxon>
        <taxon>Extremaceae</taxon>
        <taxon>Extremus</taxon>
    </lineage>
</organism>
<dbReference type="Gene3D" id="6.10.250.370">
    <property type="match status" value="1"/>
</dbReference>
<evidence type="ECO:0000313" key="4">
    <source>
        <dbReference type="EMBL" id="KAK3053227.1"/>
    </source>
</evidence>
<comment type="caution">
    <text evidence="4">The sequence shown here is derived from an EMBL/GenBank/DDBJ whole genome shotgun (WGS) entry which is preliminary data.</text>
</comment>
<gene>
    <name evidence="4" type="ORF">LTR09_005853</name>
</gene>
<dbReference type="PANTHER" id="PTHR35340:SF6">
    <property type="entry name" value="ASST-DOMAIN-CONTAINING PROTEIN"/>
    <property type="match status" value="1"/>
</dbReference>
<feature type="region of interest" description="Disordered" evidence="2">
    <location>
        <begin position="694"/>
        <end position="725"/>
    </location>
</feature>
<reference evidence="4" key="1">
    <citation type="submission" date="2023-04" db="EMBL/GenBank/DDBJ databases">
        <title>Black Yeasts Isolated from many extreme environments.</title>
        <authorList>
            <person name="Coleine C."/>
            <person name="Stajich J.E."/>
            <person name="Selbmann L."/>
        </authorList>
    </citation>
    <scope>NUCLEOTIDE SEQUENCE</scope>
    <source>
        <strain evidence="4">CCFEE 5312</strain>
    </source>
</reference>
<dbReference type="Pfam" id="PF14269">
    <property type="entry name" value="Arylsulfotran_2"/>
    <property type="match status" value="1"/>
</dbReference>
<dbReference type="EMBL" id="JAWDJX010000017">
    <property type="protein sequence ID" value="KAK3053227.1"/>
    <property type="molecule type" value="Genomic_DNA"/>
</dbReference>
<dbReference type="Proteomes" id="UP001271007">
    <property type="component" value="Unassembled WGS sequence"/>
</dbReference>
<dbReference type="AlphaFoldDB" id="A0AAJ0DFS8"/>
<name>A0AAJ0DFS8_9PEZI</name>
<evidence type="ECO:0000256" key="3">
    <source>
        <dbReference type="SAM" id="Phobius"/>
    </source>
</evidence>
<keyword evidence="1" id="KW-0175">Coiled coil</keyword>
<feature type="transmembrane region" description="Helical" evidence="3">
    <location>
        <begin position="627"/>
        <end position="648"/>
    </location>
</feature>
<evidence type="ECO:0000256" key="1">
    <source>
        <dbReference type="SAM" id="Coils"/>
    </source>
</evidence>